<dbReference type="InterPro" id="IPR029055">
    <property type="entry name" value="Ntn_hydrolases_N"/>
</dbReference>
<sequence length="602" mass="64299">MFFGGFTVGCSDGLRPHGTEYADAARSVWSGPMMVRAVSGADGGTVMVLGRCGASEAELGTVAGGQLPEDVTWRWPGTYTVVEHRAEGVVLHTDPAGAMPLYTAEFGGGWAWSSSARVLATLTGAALSAERLAVSVFASYVPAAGARSFFTGVRLLPPGSRVWLPSDGGTPRCTTVWRPDPVPGDPARRFRVVLQAAVEYRTVLDPEVSCDLSGGLDSSTLALLAAAARPAEGHLNGVTVHPDDDTSGADLHYARLAAARDPRIAHHLLSLGTEQLPYTDITAVPATDEPAPSTLARARLEYQLDWMKSEFGTRTHMTGDGGDSVLFVPPAHLADLLRHRRWARAVSEATGWARLRHTAVLPLLNNARRLAGVSRADAFADLAHTVEGAGHPAGEDRGDVTWVPQLPMPPWITEKARSLLAGGLRRAAAEADPLPGLDLGPRVLVDEIRELARTAAADAQLADQQGVELHNPFLDAHVVDAVLRTELRSRPPLYAYKPVLRRAMCRVLPPQLAARTTKGSFNTAHYTGMRANLPALTDLTEGHLAGLGIIEPGLLRTQLARGAAGVPMPLAAIEQFLTTEAWLHSLHRAPALVWTREENAHV</sequence>
<dbReference type="Gene3D" id="3.40.50.620">
    <property type="entry name" value="HUPs"/>
    <property type="match status" value="2"/>
</dbReference>
<keyword evidence="3" id="KW-0028">Amino-acid biosynthesis</keyword>
<evidence type="ECO:0000313" key="6">
    <source>
        <dbReference type="EMBL" id="AJD77028.1"/>
    </source>
</evidence>
<dbReference type="Pfam" id="PF00733">
    <property type="entry name" value="Asn_synthase"/>
    <property type="match status" value="1"/>
</dbReference>
<dbReference type="GO" id="GO:0004066">
    <property type="term" value="F:asparagine synthase (glutamine-hydrolyzing) activity"/>
    <property type="evidence" value="ECO:0007669"/>
    <property type="project" value="UniProtKB-EC"/>
</dbReference>
<dbReference type="InterPro" id="IPR001962">
    <property type="entry name" value="Asn_synthase"/>
</dbReference>
<name>A0A0B4ZT49_9ACTN</name>
<evidence type="ECO:0000256" key="2">
    <source>
        <dbReference type="ARBA" id="ARBA00012737"/>
    </source>
</evidence>
<dbReference type="SUPFAM" id="SSF56235">
    <property type="entry name" value="N-terminal nucleophile aminohydrolases (Ntn hydrolases)"/>
    <property type="match status" value="1"/>
</dbReference>
<evidence type="ECO:0000259" key="5">
    <source>
        <dbReference type="Pfam" id="PF00733"/>
    </source>
</evidence>
<comment type="pathway">
    <text evidence="1">Amino-acid biosynthesis; L-asparagine biosynthesis; L-asparagine from L-aspartate (L-Gln route): step 1/1.</text>
</comment>
<evidence type="ECO:0000256" key="4">
    <source>
        <dbReference type="ARBA" id="ARBA00048741"/>
    </source>
</evidence>
<dbReference type="InterPro" id="IPR014729">
    <property type="entry name" value="Rossmann-like_a/b/a_fold"/>
</dbReference>
<dbReference type="EMBL" id="KF954512">
    <property type="protein sequence ID" value="AJD77028.1"/>
    <property type="molecule type" value="Genomic_DNA"/>
</dbReference>
<dbReference type="GO" id="GO:0006529">
    <property type="term" value="P:asparagine biosynthetic process"/>
    <property type="evidence" value="ECO:0007669"/>
    <property type="project" value="UniProtKB-KW"/>
</dbReference>
<dbReference type="PANTHER" id="PTHR43284">
    <property type="entry name" value="ASPARAGINE SYNTHETASE (GLUTAMINE-HYDROLYZING)"/>
    <property type="match status" value="1"/>
</dbReference>
<keyword evidence="3" id="KW-0061">Asparagine biosynthesis</keyword>
<evidence type="ECO:0000256" key="1">
    <source>
        <dbReference type="ARBA" id="ARBA00005187"/>
    </source>
</evidence>
<dbReference type="Gene3D" id="3.60.20.10">
    <property type="entry name" value="Glutamine Phosphoribosylpyrophosphate, subunit 1, domain 1"/>
    <property type="match status" value="1"/>
</dbReference>
<comment type="catalytic activity">
    <reaction evidence="4">
        <text>L-aspartate + L-glutamine + ATP + H2O = L-asparagine + L-glutamate + AMP + diphosphate + H(+)</text>
        <dbReference type="Rhea" id="RHEA:12228"/>
        <dbReference type="ChEBI" id="CHEBI:15377"/>
        <dbReference type="ChEBI" id="CHEBI:15378"/>
        <dbReference type="ChEBI" id="CHEBI:29985"/>
        <dbReference type="ChEBI" id="CHEBI:29991"/>
        <dbReference type="ChEBI" id="CHEBI:30616"/>
        <dbReference type="ChEBI" id="CHEBI:33019"/>
        <dbReference type="ChEBI" id="CHEBI:58048"/>
        <dbReference type="ChEBI" id="CHEBI:58359"/>
        <dbReference type="ChEBI" id="CHEBI:456215"/>
        <dbReference type="EC" id="6.3.5.4"/>
    </reaction>
</comment>
<dbReference type="InterPro" id="IPR051786">
    <property type="entry name" value="ASN_synthetase/amidase"/>
</dbReference>
<dbReference type="PANTHER" id="PTHR43284:SF1">
    <property type="entry name" value="ASPARAGINE SYNTHETASE"/>
    <property type="match status" value="1"/>
</dbReference>
<dbReference type="EC" id="6.3.5.4" evidence="2"/>
<dbReference type="SUPFAM" id="SSF52402">
    <property type="entry name" value="Adenine nucleotide alpha hydrolases-like"/>
    <property type="match status" value="1"/>
</dbReference>
<organism evidence="6">
    <name type="scientific">Streptomyces sp. ZJ306</name>
    <dbReference type="NCBI Taxonomy" id="1469403"/>
    <lineage>
        <taxon>Bacteria</taxon>
        <taxon>Bacillati</taxon>
        <taxon>Actinomycetota</taxon>
        <taxon>Actinomycetes</taxon>
        <taxon>Kitasatosporales</taxon>
        <taxon>Streptomycetaceae</taxon>
        <taxon>Streptomyces</taxon>
    </lineage>
</organism>
<feature type="domain" description="Asparagine synthetase" evidence="5">
    <location>
        <begin position="190"/>
        <end position="583"/>
    </location>
</feature>
<dbReference type="NCBIfam" id="NF033561">
    <property type="entry name" value="macrolact_Ik_Al"/>
    <property type="match status" value="1"/>
</dbReference>
<accession>A0A0B4ZT49</accession>
<proteinExistence type="predicted"/>
<protein>
    <recommendedName>
        <fullName evidence="2">asparagine synthase (glutamine-hydrolyzing)</fullName>
        <ecNumber evidence="2">6.3.5.4</ecNumber>
    </recommendedName>
</protein>
<dbReference type="AlphaFoldDB" id="A0A0B4ZT49"/>
<reference evidence="6" key="1">
    <citation type="journal article" date="2014" name="Angew. Chem. Int. Ed. Engl.">
        <title>Mechanistic insights into polycycle formation by reductive cyclization in ikarugamycin biosynthesis.</title>
        <authorList>
            <person name="Zhang G."/>
            <person name="Zhang W."/>
            <person name="Zhang Q."/>
            <person name="Shi T."/>
            <person name="Ma L."/>
            <person name="Zhu Y."/>
            <person name="Li S."/>
            <person name="Zhang H."/>
            <person name="Zhao Y.L."/>
            <person name="Shi R."/>
            <person name="Zhang C."/>
        </authorList>
    </citation>
    <scope>NUCLEOTIDE SEQUENCE</scope>
    <source>
        <strain evidence="6">Streptomyces sp. ZJ306</strain>
    </source>
</reference>
<evidence type="ECO:0000256" key="3">
    <source>
        <dbReference type="ARBA" id="ARBA00022888"/>
    </source>
</evidence>